<keyword evidence="1" id="KW-1133">Transmembrane helix</keyword>
<protein>
    <recommendedName>
        <fullName evidence="3">Holin-like toxin</fullName>
    </recommendedName>
</protein>
<keyword evidence="1" id="KW-0472">Membrane</keyword>
<geneLocation type="plasmid" evidence="2">
    <name>pLS20</name>
</geneLocation>
<evidence type="ECO:0008006" key="3">
    <source>
        <dbReference type="Google" id="ProtNLM"/>
    </source>
</evidence>
<feature type="transmembrane region" description="Helical" evidence="1">
    <location>
        <begin position="6"/>
        <end position="32"/>
    </location>
</feature>
<proteinExistence type="predicted"/>
<evidence type="ECO:0000313" key="2">
    <source>
        <dbReference type="EMBL" id="BAJ76945.1"/>
    </source>
</evidence>
<organism evidence="2">
    <name type="scientific">Bacillus subtilis subsp. natto</name>
    <dbReference type="NCBI Taxonomy" id="86029"/>
    <lineage>
        <taxon>Bacteria</taxon>
        <taxon>Bacillati</taxon>
        <taxon>Bacillota</taxon>
        <taxon>Bacilli</taxon>
        <taxon>Bacillales</taxon>
        <taxon>Bacillaceae</taxon>
        <taxon>Bacillus</taxon>
    </lineage>
</organism>
<sequence>MSTEAYQALMVFISFQSSLIGLGSLIVAVLTLKNKK</sequence>
<reference evidence="2" key="2">
    <citation type="submission" date="2011-02" db="EMBL/GenBank/DDBJ databases">
        <title>Host Range of a conjugational plasmid pLS20 originated from Bacillus subtilis (natto).</title>
        <authorList>
            <person name="Itaya M."/>
        </authorList>
    </citation>
    <scope>NUCLEOTIDE SEQUENCE</scope>
    <source>
        <strain evidence="2">IFO 3335</strain>
        <plasmid evidence="2">pLS20</plasmid>
    </source>
</reference>
<reference evidence="2" key="1">
    <citation type="journal article" date="2006" name="Biosci. Biotechnol. Biochem.">
        <title>Conjugational transfer kinetics of pLS20 between Bacillus subtilis in liquid medium.</title>
        <authorList>
            <person name="Itaya M."/>
            <person name="Sakaya N."/>
            <person name="Matsunaga S."/>
            <person name="Fujita K."/>
            <person name="Kaneko S."/>
        </authorList>
    </citation>
    <scope>NUCLEOTIDE SEQUENCE</scope>
    <source>
        <strain evidence="2">IFO 3335</strain>
        <plasmid evidence="2">pLS20</plasmid>
    </source>
</reference>
<keyword evidence="1" id="KW-0812">Transmembrane</keyword>
<keyword evidence="2" id="KW-0614">Plasmid</keyword>
<dbReference type="AlphaFoldDB" id="E9RJ30"/>
<evidence type="ECO:0000256" key="1">
    <source>
        <dbReference type="SAM" id="Phobius"/>
    </source>
</evidence>
<accession>E9RJ30</accession>
<name>E9RJ30_BACNA</name>
<dbReference type="EMBL" id="AB615352">
    <property type="protein sequence ID" value="BAJ76945.1"/>
    <property type="molecule type" value="Genomic_DNA"/>
</dbReference>